<dbReference type="InterPro" id="IPR050344">
    <property type="entry name" value="Peptidase_M1_aminopeptidases"/>
</dbReference>
<proteinExistence type="predicted"/>
<dbReference type="GO" id="GO:0016020">
    <property type="term" value="C:membrane"/>
    <property type="evidence" value="ECO:0007669"/>
    <property type="project" value="TreeGrafter"/>
</dbReference>
<evidence type="ECO:0000313" key="3">
    <source>
        <dbReference type="Proteomes" id="UP000630660"/>
    </source>
</evidence>
<gene>
    <name evidence="2" type="ORF">GF359_01005</name>
</gene>
<evidence type="ECO:0000313" key="2">
    <source>
        <dbReference type="EMBL" id="MBD3363772.1"/>
    </source>
</evidence>
<dbReference type="Gene3D" id="2.60.40.1730">
    <property type="entry name" value="tricorn interacting facor f3 domain"/>
    <property type="match status" value="1"/>
</dbReference>
<dbReference type="GO" id="GO:0043171">
    <property type="term" value="P:peptide catabolic process"/>
    <property type="evidence" value="ECO:0007669"/>
    <property type="project" value="TreeGrafter"/>
</dbReference>
<dbReference type="PANTHER" id="PTHR11533:SF174">
    <property type="entry name" value="PUROMYCIN-SENSITIVE AMINOPEPTIDASE-RELATED"/>
    <property type="match status" value="1"/>
</dbReference>
<feature type="domain" description="Aminopeptidase N-like N-terminal" evidence="1">
    <location>
        <begin position="44"/>
        <end position="216"/>
    </location>
</feature>
<dbReference type="InterPro" id="IPR045357">
    <property type="entry name" value="Aminopeptidase_N-like_N"/>
</dbReference>
<organism evidence="2 3">
    <name type="scientific">candidate division WOR-3 bacterium</name>
    <dbReference type="NCBI Taxonomy" id="2052148"/>
    <lineage>
        <taxon>Bacteria</taxon>
        <taxon>Bacteria division WOR-3</taxon>
    </lineage>
</organism>
<accession>A0A9D5K7M4</accession>
<sequence>MYAVLLILLSGWPRDHSIEQSALNHSYAADAQLFEDTALAYDVTNYRLAFDVEIPAETLSAETEISMTMLEAADSLTLDFSGFTIEDVEVDDKSRAFSRQDSFLIVSLDGIQPEGTNLTCKVYYHGKPQPASGGFGGGLYIDPDPDSVTYACNAPWGAKHWFPCQDNPADKATMEMIVTVPEGYEVISNGKLDSADRSGSHWTFHWIENHPIATYLIVFAASGNYALTEDTAIIDGQPLPLYHWVLVPDSTDVTPRLMRVKEMVEYFSELFYPYPFLDQKYAHVAAPVGGGDGESDLYPYRYASKLGRLGRYRCSRAFTLVVGQCDYLRTSKTHVAERGIRHLLRGVVDGACGRP</sequence>
<dbReference type="GO" id="GO:0005737">
    <property type="term" value="C:cytoplasm"/>
    <property type="evidence" value="ECO:0007669"/>
    <property type="project" value="TreeGrafter"/>
</dbReference>
<name>A0A9D5K7M4_UNCW3</name>
<protein>
    <recommendedName>
        <fullName evidence="1">Aminopeptidase N-like N-terminal domain-containing protein</fullName>
    </recommendedName>
</protein>
<dbReference type="AlphaFoldDB" id="A0A9D5K7M4"/>
<dbReference type="GO" id="GO:0042277">
    <property type="term" value="F:peptide binding"/>
    <property type="evidence" value="ECO:0007669"/>
    <property type="project" value="TreeGrafter"/>
</dbReference>
<dbReference type="Pfam" id="PF17900">
    <property type="entry name" value="Peptidase_M1_N"/>
    <property type="match status" value="1"/>
</dbReference>
<dbReference type="GO" id="GO:0070006">
    <property type="term" value="F:metalloaminopeptidase activity"/>
    <property type="evidence" value="ECO:0007669"/>
    <property type="project" value="TreeGrafter"/>
</dbReference>
<dbReference type="Proteomes" id="UP000630660">
    <property type="component" value="Unassembled WGS sequence"/>
</dbReference>
<dbReference type="SUPFAM" id="SSF63737">
    <property type="entry name" value="Leukotriene A4 hydrolase N-terminal domain"/>
    <property type="match status" value="1"/>
</dbReference>
<comment type="caution">
    <text evidence="2">The sequence shown here is derived from an EMBL/GenBank/DDBJ whole genome shotgun (WGS) entry which is preliminary data.</text>
</comment>
<dbReference type="GO" id="GO:0005615">
    <property type="term" value="C:extracellular space"/>
    <property type="evidence" value="ECO:0007669"/>
    <property type="project" value="TreeGrafter"/>
</dbReference>
<dbReference type="PANTHER" id="PTHR11533">
    <property type="entry name" value="PROTEASE M1 ZINC METALLOPROTEASE"/>
    <property type="match status" value="1"/>
</dbReference>
<evidence type="ECO:0000259" key="1">
    <source>
        <dbReference type="Pfam" id="PF17900"/>
    </source>
</evidence>
<dbReference type="InterPro" id="IPR042097">
    <property type="entry name" value="Aminopeptidase_N-like_N_sf"/>
</dbReference>
<dbReference type="GO" id="GO:0008270">
    <property type="term" value="F:zinc ion binding"/>
    <property type="evidence" value="ECO:0007669"/>
    <property type="project" value="TreeGrafter"/>
</dbReference>
<dbReference type="EMBL" id="WJKJ01000028">
    <property type="protein sequence ID" value="MBD3363772.1"/>
    <property type="molecule type" value="Genomic_DNA"/>
</dbReference>
<reference evidence="2" key="1">
    <citation type="submission" date="2019-11" db="EMBL/GenBank/DDBJ databases">
        <title>Microbial mats filling the niche in hypersaline microbial mats.</title>
        <authorList>
            <person name="Wong H.L."/>
            <person name="Macleod F.I."/>
            <person name="White R.A. III"/>
            <person name="Burns B.P."/>
        </authorList>
    </citation>
    <scope>NUCLEOTIDE SEQUENCE</scope>
    <source>
        <strain evidence="2">Bin_327</strain>
    </source>
</reference>